<evidence type="ECO:0000256" key="1">
    <source>
        <dbReference type="SAM" id="Coils"/>
    </source>
</evidence>
<feature type="region of interest" description="Disordered" evidence="2">
    <location>
        <begin position="519"/>
        <end position="629"/>
    </location>
</feature>
<protein>
    <submittedName>
        <fullName evidence="3">Uncharacterized protein</fullName>
    </submittedName>
</protein>
<feature type="compositionally biased region" description="Acidic residues" evidence="2">
    <location>
        <begin position="553"/>
        <end position="567"/>
    </location>
</feature>
<name>A0A175W8A7_9PEZI</name>
<evidence type="ECO:0000313" key="3">
    <source>
        <dbReference type="EMBL" id="KXX80018.1"/>
    </source>
</evidence>
<feature type="compositionally biased region" description="Polar residues" evidence="2">
    <location>
        <begin position="568"/>
        <end position="577"/>
    </location>
</feature>
<dbReference type="VEuPathDB" id="FungiDB:MMYC01_203434"/>
<feature type="coiled-coil region" evidence="1">
    <location>
        <begin position="114"/>
        <end position="148"/>
    </location>
</feature>
<feature type="compositionally biased region" description="Basic and acidic residues" evidence="2">
    <location>
        <begin position="580"/>
        <end position="598"/>
    </location>
</feature>
<feature type="region of interest" description="Disordered" evidence="2">
    <location>
        <begin position="154"/>
        <end position="189"/>
    </location>
</feature>
<dbReference type="Proteomes" id="UP000078237">
    <property type="component" value="Unassembled WGS sequence"/>
</dbReference>
<feature type="compositionally biased region" description="Polar residues" evidence="2">
    <location>
        <begin position="472"/>
        <end position="486"/>
    </location>
</feature>
<organism evidence="3 4">
    <name type="scientific">Madurella mycetomatis</name>
    <dbReference type="NCBI Taxonomy" id="100816"/>
    <lineage>
        <taxon>Eukaryota</taxon>
        <taxon>Fungi</taxon>
        <taxon>Dikarya</taxon>
        <taxon>Ascomycota</taxon>
        <taxon>Pezizomycotina</taxon>
        <taxon>Sordariomycetes</taxon>
        <taxon>Sordariomycetidae</taxon>
        <taxon>Sordariales</taxon>
        <taxon>Sordariales incertae sedis</taxon>
        <taxon>Madurella</taxon>
    </lineage>
</organism>
<dbReference type="EMBL" id="LCTW02000071">
    <property type="protein sequence ID" value="KXX80018.1"/>
    <property type="molecule type" value="Genomic_DNA"/>
</dbReference>
<feature type="compositionally biased region" description="Low complexity" evidence="2">
    <location>
        <begin position="1012"/>
        <end position="1023"/>
    </location>
</feature>
<feature type="region of interest" description="Disordered" evidence="2">
    <location>
        <begin position="826"/>
        <end position="1256"/>
    </location>
</feature>
<evidence type="ECO:0000256" key="2">
    <source>
        <dbReference type="SAM" id="MobiDB-lite"/>
    </source>
</evidence>
<dbReference type="OrthoDB" id="5245577at2759"/>
<keyword evidence="1" id="KW-0175">Coiled coil</keyword>
<feature type="compositionally biased region" description="Polar residues" evidence="2">
    <location>
        <begin position="299"/>
        <end position="315"/>
    </location>
</feature>
<feature type="region of interest" description="Disordered" evidence="2">
    <location>
        <begin position="672"/>
        <end position="812"/>
    </location>
</feature>
<reference evidence="3 4" key="1">
    <citation type="journal article" date="2016" name="Genome Announc.">
        <title>Genome Sequence of Madurella mycetomatis mm55, Isolated from a Human Mycetoma Case in Sudan.</title>
        <authorList>
            <person name="Smit S."/>
            <person name="Derks M.F."/>
            <person name="Bervoets S."/>
            <person name="Fahal A."/>
            <person name="van Leeuwen W."/>
            <person name="van Belkum A."/>
            <person name="van de Sande W.W."/>
        </authorList>
    </citation>
    <scope>NUCLEOTIDE SEQUENCE [LARGE SCALE GENOMIC DNA]</scope>
    <source>
        <strain evidence="4">mm55</strain>
    </source>
</reference>
<feature type="compositionally biased region" description="Polar residues" evidence="2">
    <location>
        <begin position="990"/>
        <end position="1002"/>
    </location>
</feature>
<feature type="compositionally biased region" description="Polar residues" evidence="2">
    <location>
        <begin position="1063"/>
        <end position="1085"/>
    </location>
</feature>
<accession>A0A175W8A7</accession>
<sequence length="1256" mass="137109">MDVVALFTQMQDTLSTINTTLTSLNTSDHDAKLDELEQKRDDAIRALCAAFAAESEFLDRKRKAEREEIAARRRREDEELAARDLKEDEDRNGKLKFDTDVIEQDTDHLMSQVEEEARMVIEEGREKLKDLEARRRELNRLIEEKFEVSLPAVPTRPRRATRTNGAPLGTAAGTKSPEPLGTVTNSPNAKQDGDIRKFTGAMHQTGQVNGLATVPPLDVETTTVHSMLEDTDQELHKRRIAESPIAVHQDQVIEDGQYGQPLPGIMADVKAPESLWRPSANSLAEPVLGLGPRKPDYNWSHQPSATVAESESLQEQPEVPPEEADLVRKTAVEEYRANGTPGTAGQGVHSPDTGRSELPPEPSAANGKAIDSPATDNTEPGEFTSAKNVSEPLSKPPFQEDRSEDRSHDGLMAADAPSLAIISDRTSAIVNSVSSLVVEHEERGYHPEPLHTTNAVNTTPGHYAPSDREEGSLSSPSDVRTSGFTGASALNNTRSLTGEHVDREDSRVTAFVSCQSGESYIESGDPSHLEPTSPARSHAITTAPNKVGHELSENDEADENAELDEDLPNQSGESLTSRAFPEHKSDPQLEGRKVEHGGFEATNKVVAPVQGPSSPEGSVKETKAYDGGTGTEFEQEINLSEQEISKPQADHMLTSARGRLSFTNLEQEAKTVHDDMGIIPDNESDLDDQDLSKLQEPPNPEAEVVTVDTFKDERSFDARGELSDRENHANEESDRHVTHVPSERLSENDSDNVPSEPGDEGHCHEGHQLERRDSFEARRFSLAAGEDNLPPQPEDDGYWQGQHGTEGPSPMVAQESYKVGDRLSTVEEDTNTESPPFVTPMTTSSLEPPTLDQDQANLAYSFDHGEPTNGQPHMESDIPYFGLEDPYTATVHGEDNLFEDDEESEDSTAEEIHSSPQKSLGLQADPERQEPTAQLYIAEEGVEERSSNSTLGAPEHFSDTNRGKNLAEKIGNHFGEEEHKSTPETPPSQPGQTIPNLESAATSPAEPRQKHSNSASSGGLAASRHNPGRPQTPTQRFAVSLGDVTSDDSMPRDVVDTADVGWTPQSLRSQETLSSASSSPVQATPRTHAGEHEPIIRNSLATDSPSYDGRPRSNSQFAEYTETEEKTPASLVAPWQQQQEQRRGSLGPALDPDHTTNINPHRFSGDGAHPSGTSLFQRMRSIFEQPQSNANPHSRDLDTDHPIRSRPSSGMWFPERAVTAKVDVGPALRRESSVADTADEEGDEHSPLLASGTTGN</sequence>
<feature type="compositionally biased region" description="Basic and acidic residues" evidence="2">
    <location>
        <begin position="325"/>
        <end position="336"/>
    </location>
</feature>
<feature type="compositionally biased region" description="Basic and acidic residues" evidence="2">
    <location>
        <begin position="956"/>
        <end position="982"/>
    </location>
</feature>
<gene>
    <name evidence="3" type="ORF">MMYC01_203434</name>
</gene>
<feature type="compositionally biased region" description="Basic and acidic residues" evidence="2">
    <location>
        <begin position="1193"/>
        <end position="1203"/>
    </location>
</feature>
<feature type="coiled-coil region" evidence="1">
    <location>
        <begin position="26"/>
        <end position="81"/>
    </location>
</feature>
<feature type="region of interest" description="Disordered" evidence="2">
    <location>
        <begin position="447"/>
        <end position="486"/>
    </location>
</feature>
<feature type="compositionally biased region" description="Basic and acidic residues" evidence="2">
    <location>
        <begin position="759"/>
        <end position="779"/>
    </location>
</feature>
<feature type="compositionally biased region" description="Polar residues" evidence="2">
    <location>
        <begin position="840"/>
        <end position="858"/>
    </location>
</feature>
<feature type="compositionally biased region" description="Basic and acidic residues" evidence="2">
    <location>
        <begin position="709"/>
        <end position="747"/>
    </location>
</feature>
<dbReference type="STRING" id="100816.A0A175W8A7"/>
<feature type="compositionally biased region" description="Acidic residues" evidence="2">
    <location>
        <begin position="896"/>
        <end position="909"/>
    </location>
</feature>
<dbReference type="AlphaFoldDB" id="A0A175W8A7"/>
<keyword evidence="4" id="KW-1185">Reference proteome</keyword>
<feature type="region of interest" description="Disordered" evidence="2">
    <location>
        <begin position="294"/>
        <end position="412"/>
    </location>
</feature>
<feature type="compositionally biased region" description="Polar residues" evidence="2">
    <location>
        <begin position="451"/>
        <end position="460"/>
    </location>
</feature>
<proteinExistence type="predicted"/>
<evidence type="ECO:0000313" key="4">
    <source>
        <dbReference type="Proteomes" id="UP000078237"/>
    </source>
</evidence>
<feature type="compositionally biased region" description="Basic and acidic residues" evidence="2">
    <location>
        <begin position="398"/>
        <end position="409"/>
    </location>
</feature>
<comment type="caution">
    <text evidence="3">The sequence shown here is derived from an EMBL/GenBank/DDBJ whole genome shotgun (WGS) entry which is preliminary data.</text>
</comment>